<keyword evidence="8" id="KW-1185">Reference proteome</keyword>
<dbReference type="AlphaFoldDB" id="A0A2Z6DXU4"/>
<comment type="catalytic activity">
    <reaction evidence="5">
        <text>uridine(32) in tRNA + S-adenosyl-L-methionine = 2'-O-methyluridine(32) in tRNA + S-adenosyl-L-homocysteine + H(+)</text>
        <dbReference type="Rhea" id="RHEA:42936"/>
        <dbReference type="Rhea" id="RHEA-COMP:10107"/>
        <dbReference type="Rhea" id="RHEA-COMP:10290"/>
        <dbReference type="ChEBI" id="CHEBI:15378"/>
        <dbReference type="ChEBI" id="CHEBI:57856"/>
        <dbReference type="ChEBI" id="CHEBI:59789"/>
        <dbReference type="ChEBI" id="CHEBI:65315"/>
        <dbReference type="ChEBI" id="CHEBI:74478"/>
        <dbReference type="EC" id="2.1.1.200"/>
    </reaction>
</comment>
<evidence type="ECO:0000256" key="4">
    <source>
        <dbReference type="ARBA" id="ARBA00022691"/>
    </source>
</evidence>
<comment type="catalytic activity">
    <reaction evidence="5">
        <text>cytidine(32) in tRNA + S-adenosyl-L-methionine = 2'-O-methylcytidine(32) in tRNA + S-adenosyl-L-homocysteine + H(+)</text>
        <dbReference type="Rhea" id="RHEA:42932"/>
        <dbReference type="Rhea" id="RHEA-COMP:10288"/>
        <dbReference type="Rhea" id="RHEA-COMP:10289"/>
        <dbReference type="ChEBI" id="CHEBI:15378"/>
        <dbReference type="ChEBI" id="CHEBI:57856"/>
        <dbReference type="ChEBI" id="CHEBI:59789"/>
        <dbReference type="ChEBI" id="CHEBI:74495"/>
        <dbReference type="ChEBI" id="CHEBI:82748"/>
        <dbReference type="EC" id="2.1.1.200"/>
    </reaction>
</comment>
<comment type="subcellular location">
    <subcellularLocation>
        <location evidence="5">Cytoplasm</location>
    </subcellularLocation>
</comment>
<dbReference type="InterPro" id="IPR001537">
    <property type="entry name" value="SpoU_MeTrfase"/>
</dbReference>
<dbReference type="GO" id="GO:0002128">
    <property type="term" value="P:tRNA nucleoside ribose methylation"/>
    <property type="evidence" value="ECO:0007669"/>
    <property type="project" value="TreeGrafter"/>
</dbReference>
<gene>
    <name evidence="5" type="primary">trmJ</name>
    <name evidence="7" type="ORF">HPTL_1050</name>
</gene>
<protein>
    <recommendedName>
        <fullName evidence="5">tRNA (cytidine/uridine-2'-O-)-methyltransferase TrmJ</fullName>
        <ecNumber evidence="5">2.1.1.200</ecNumber>
    </recommendedName>
    <alternativeName>
        <fullName evidence="5">tRNA (cytidine(32)/uridine(32)-2'-O)-methyltransferase</fullName>
    </alternativeName>
    <alternativeName>
        <fullName evidence="5">tRNA Cm32/Um32 methyltransferase</fullName>
    </alternativeName>
</protein>
<keyword evidence="3 7" id="KW-0808">Transferase</keyword>
<comment type="subunit">
    <text evidence="5">Homodimer.</text>
</comment>
<dbReference type="KEGG" id="htl:HPTL_1050"/>
<dbReference type="CDD" id="cd18093">
    <property type="entry name" value="SpoU-like_TrmJ"/>
    <property type="match status" value="1"/>
</dbReference>
<dbReference type="PANTHER" id="PTHR42786">
    <property type="entry name" value="TRNA/RRNA METHYLTRANSFERASE"/>
    <property type="match status" value="1"/>
</dbReference>
<comment type="function">
    <text evidence="5">Catalyzes the formation of 2'O-methylated cytidine (Cm32) or 2'O-methylated uridine (Um32) at position 32 in tRNA.</text>
</comment>
<dbReference type="GO" id="GO:0003723">
    <property type="term" value="F:RNA binding"/>
    <property type="evidence" value="ECO:0007669"/>
    <property type="project" value="InterPro"/>
</dbReference>
<dbReference type="SUPFAM" id="SSF75217">
    <property type="entry name" value="alpha/beta knot"/>
    <property type="match status" value="1"/>
</dbReference>
<name>A0A2Z6DXU4_HYDTE</name>
<dbReference type="PIRSF" id="PIRSF004808">
    <property type="entry name" value="LasT"/>
    <property type="match status" value="1"/>
</dbReference>
<dbReference type="RefSeq" id="WP_119335058.1">
    <property type="nucleotide sequence ID" value="NZ_AP018558.1"/>
</dbReference>
<dbReference type="PANTHER" id="PTHR42786:SF1">
    <property type="entry name" value="TRNA (CYTIDINE_URIDINE-2'-O-)-METHYLTRANSFERASE TRMJ"/>
    <property type="match status" value="1"/>
</dbReference>
<feature type="domain" description="tRNA/rRNA methyltransferase SpoU type" evidence="6">
    <location>
        <begin position="7"/>
        <end position="158"/>
    </location>
</feature>
<evidence type="ECO:0000256" key="5">
    <source>
        <dbReference type="RuleBase" id="RU362024"/>
    </source>
</evidence>
<accession>A0A2Z6DXU4</accession>
<keyword evidence="5" id="KW-0819">tRNA processing</keyword>
<evidence type="ECO:0000259" key="6">
    <source>
        <dbReference type="Pfam" id="PF00588"/>
    </source>
</evidence>
<dbReference type="Gene3D" id="1.10.8.590">
    <property type="match status" value="1"/>
</dbReference>
<sequence>MRDRVDFVLVRPQHPGNIGAAARALKTMGFSRLVLVAPLADPCDPTAIARASGATDLLAQARVVDTLDAALADTVFAAAFTARSREYVVDFRTPETLSQEVRALLEDNPAVRVALVFGNEANGLRNDEVWRCSVPVAIPANPEYSSLNLAAAVQIAAYVLAQRLSDADGARSLPVAVVPDPDTVPCTLAEIEGVVAHFLEVAAAIDFYDPKTPKRLEARLRRWLQRSRLERAEANILRGFLKACARRLNENQTV</sequence>
<evidence type="ECO:0000313" key="7">
    <source>
        <dbReference type="EMBL" id="BBD77314.1"/>
    </source>
</evidence>
<proteinExistence type="inferred from homology"/>
<dbReference type="InterPro" id="IPR004384">
    <property type="entry name" value="RNA_MeTrfase_TrmJ/LasT"/>
</dbReference>
<keyword evidence="4 5" id="KW-0949">S-adenosyl-L-methionine</keyword>
<dbReference type="OrthoDB" id="9806346at2"/>
<evidence type="ECO:0000313" key="8">
    <source>
        <dbReference type="Proteomes" id="UP000262004"/>
    </source>
</evidence>
<dbReference type="GO" id="GO:0160206">
    <property type="term" value="F:tRNA (cytidine(32)/uridine(32)-2'-O)-methyltransferase activity"/>
    <property type="evidence" value="ECO:0007669"/>
    <property type="project" value="UniProtKB-EC"/>
</dbReference>
<dbReference type="GO" id="GO:0005829">
    <property type="term" value="C:cytosol"/>
    <property type="evidence" value="ECO:0007669"/>
    <property type="project" value="TreeGrafter"/>
</dbReference>
<reference evidence="7 8" key="1">
    <citation type="submission" date="2018-04" db="EMBL/GenBank/DDBJ databases">
        <title>Complete genome sequence of Hydrogenophilus thermoluteolus TH-1.</title>
        <authorList>
            <person name="Arai H."/>
        </authorList>
    </citation>
    <scope>NUCLEOTIDE SEQUENCE [LARGE SCALE GENOMIC DNA]</scope>
    <source>
        <strain evidence="7 8">TH-1</strain>
    </source>
</reference>
<evidence type="ECO:0000256" key="2">
    <source>
        <dbReference type="ARBA" id="ARBA00022603"/>
    </source>
</evidence>
<dbReference type="Pfam" id="PF00588">
    <property type="entry name" value="SpoU_methylase"/>
    <property type="match status" value="1"/>
</dbReference>
<evidence type="ECO:0000256" key="1">
    <source>
        <dbReference type="ARBA" id="ARBA00007228"/>
    </source>
</evidence>
<organism evidence="7 8">
    <name type="scientific">Hydrogenophilus thermoluteolus</name>
    <name type="common">Pseudomonas hydrogenothermophila</name>
    <dbReference type="NCBI Taxonomy" id="297"/>
    <lineage>
        <taxon>Bacteria</taxon>
        <taxon>Pseudomonadati</taxon>
        <taxon>Pseudomonadota</taxon>
        <taxon>Hydrogenophilia</taxon>
        <taxon>Hydrogenophilales</taxon>
        <taxon>Hydrogenophilaceae</taxon>
        <taxon>Hydrogenophilus</taxon>
    </lineage>
</organism>
<dbReference type="EC" id="2.1.1.200" evidence="5"/>
<evidence type="ECO:0000256" key="3">
    <source>
        <dbReference type="ARBA" id="ARBA00022679"/>
    </source>
</evidence>
<dbReference type="Gene3D" id="3.40.1280.10">
    <property type="match status" value="1"/>
</dbReference>
<comment type="similarity">
    <text evidence="1">Belongs to the class IV-like SAM-binding methyltransferase superfamily. RNA methyltransferase TrmH family.</text>
</comment>
<dbReference type="NCBIfam" id="TIGR00050">
    <property type="entry name" value="rRNA_methyl_1"/>
    <property type="match status" value="1"/>
</dbReference>
<dbReference type="GO" id="GO:0106339">
    <property type="term" value="F:tRNA (cytidine(32)-2'-O)-methyltransferase activity"/>
    <property type="evidence" value="ECO:0007669"/>
    <property type="project" value="RHEA"/>
</dbReference>
<keyword evidence="2 5" id="KW-0489">Methyltransferase</keyword>
<dbReference type="InterPro" id="IPR029028">
    <property type="entry name" value="Alpha/beta_knot_MTases"/>
</dbReference>
<keyword evidence="5" id="KW-0963">Cytoplasm</keyword>
<dbReference type="InterPro" id="IPR029026">
    <property type="entry name" value="tRNA_m1G_MTases_N"/>
</dbReference>
<dbReference type="Proteomes" id="UP000262004">
    <property type="component" value="Chromosome"/>
</dbReference>
<dbReference type="EMBL" id="AP018558">
    <property type="protein sequence ID" value="BBD77314.1"/>
    <property type="molecule type" value="Genomic_DNA"/>
</dbReference>